<proteinExistence type="predicted"/>
<organism evidence="1 2">
    <name type="scientific">Dissostichus eleginoides</name>
    <name type="common">Patagonian toothfish</name>
    <name type="synonym">Dissostichus amissus</name>
    <dbReference type="NCBI Taxonomy" id="100907"/>
    <lineage>
        <taxon>Eukaryota</taxon>
        <taxon>Metazoa</taxon>
        <taxon>Chordata</taxon>
        <taxon>Craniata</taxon>
        <taxon>Vertebrata</taxon>
        <taxon>Euteleostomi</taxon>
        <taxon>Actinopterygii</taxon>
        <taxon>Neopterygii</taxon>
        <taxon>Teleostei</taxon>
        <taxon>Neoteleostei</taxon>
        <taxon>Acanthomorphata</taxon>
        <taxon>Eupercaria</taxon>
        <taxon>Perciformes</taxon>
        <taxon>Notothenioidei</taxon>
        <taxon>Nototheniidae</taxon>
        <taxon>Dissostichus</taxon>
    </lineage>
</organism>
<comment type="caution">
    <text evidence="1">The sequence shown here is derived from an EMBL/GenBank/DDBJ whole genome shotgun (WGS) entry which is preliminary data.</text>
</comment>
<evidence type="ECO:0000313" key="2">
    <source>
        <dbReference type="Proteomes" id="UP001228049"/>
    </source>
</evidence>
<dbReference type="EMBL" id="JASDAP010000004">
    <property type="protein sequence ID" value="KAK1903815.1"/>
    <property type="molecule type" value="Genomic_DNA"/>
</dbReference>
<keyword evidence="2" id="KW-1185">Reference proteome</keyword>
<protein>
    <submittedName>
        <fullName evidence="1">Urease subunit gamma</fullName>
    </submittedName>
</protein>
<reference evidence="1" key="1">
    <citation type="submission" date="2023-04" db="EMBL/GenBank/DDBJ databases">
        <title>Chromosome-level genome of Chaenocephalus aceratus.</title>
        <authorList>
            <person name="Park H."/>
        </authorList>
    </citation>
    <scope>NUCLEOTIDE SEQUENCE</scope>
    <source>
        <strain evidence="1">DE</strain>
        <tissue evidence="1">Muscle</tissue>
    </source>
</reference>
<evidence type="ECO:0000313" key="1">
    <source>
        <dbReference type="EMBL" id="KAK1903815.1"/>
    </source>
</evidence>
<name>A0AAD9FM70_DISEL</name>
<sequence>MYSPSATSTPFLLNRGLKSSHPSYKCYRASVLRASLSEGKSTCQFKPEASPKMNQRYPSCAEPGSRILSNLSVLVRDAPGNVSSV</sequence>
<dbReference type="AlphaFoldDB" id="A0AAD9FM70"/>
<gene>
    <name evidence="1" type="ORF">KUDE01_011001</name>
</gene>
<accession>A0AAD9FM70</accession>
<dbReference type="Proteomes" id="UP001228049">
    <property type="component" value="Unassembled WGS sequence"/>
</dbReference>